<keyword evidence="3" id="KW-1185">Reference proteome</keyword>
<sequence length="177" mass="20361">MRARAELELPIRWYQTAFRMLRNDPDRTDDRIGSAATKTIIHDQLSLRKRCTRWTLHKLTDEQKDRRVDWCRFMIEKSDGAHRSVRYGRRPSEAVKKLALRSDCGPRMCDAENNTTGRRYDARTLGARGGGHQSSLELGDARSGRTPEPRPTLTSARARVNRDERAAKLRSSLQPSE</sequence>
<proteinExistence type="predicted"/>
<dbReference type="Proteomes" id="UP000299102">
    <property type="component" value="Unassembled WGS sequence"/>
</dbReference>
<dbReference type="OrthoDB" id="8190546at2759"/>
<comment type="caution">
    <text evidence="2">The sequence shown here is derived from an EMBL/GenBank/DDBJ whole genome shotgun (WGS) entry which is preliminary data.</text>
</comment>
<evidence type="ECO:0000313" key="3">
    <source>
        <dbReference type="Proteomes" id="UP000299102"/>
    </source>
</evidence>
<accession>A0A4C1X0R2</accession>
<name>A0A4C1X0R2_EUMVA</name>
<evidence type="ECO:0000313" key="2">
    <source>
        <dbReference type="EMBL" id="GBP56660.1"/>
    </source>
</evidence>
<dbReference type="EMBL" id="BGZK01000698">
    <property type="protein sequence ID" value="GBP56660.1"/>
    <property type="molecule type" value="Genomic_DNA"/>
</dbReference>
<reference evidence="2 3" key="1">
    <citation type="journal article" date="2019" name="Commun. Biol.">
        <title>The bagworm genome reveals a unique fibroin gene that provides high tensile strength.</title>
        <authorList>
            <person name="Kono N."/>
            <person name="Nakamura H."/>
            <person name="Ohtoshi R."/>
            <person name="Tomita M."/>
            <person name="Numata K."/>
            <person name="Arakawa K."/>
        </authorList>
    </citation>
    <scope>NUCLEOTIDE SEQUENCE [LARGE SCALE GENOMIC DNA]</scope>
</reference>
<feature type="region of interest" description="Disordered" evidence="1">
    <location>
        <begin position="120"/>
        <end position="177"/>
    </location>
</feature>
<organism evidence="2 3">
    <name type="scientific">Eumeta variegata</name>
    <name type="common">Bagworm moth</name>
    <name type="synonym">Eumeta japonica</name>
    <dbReference type="NCBI Taxonomy" id="151549"/>
    <lineage>
        <taxon>Eukaryota</taxon>
        <taxon>Metazoa</taxon>
        <taxon>Ecdysozoa</taxon>
        <taxon>Arthropoda</taxon>
        <taxon>Hexapoda</taxon>
        <taxon>Insecta</taxon>
        <taxon>Pterygota</taxon>
        <taxon>Neoptera</taxon>
        <taxon>Endopterygota</taxon>
        <taxon>Lepidoptera</taxon>
        <taxon>Glossata</taxon>
        <taxon>Ditrysia</taxon>
        <taxon>Tineoidea</taxon>
        <taxon>Psychidae</taxon>
        <taxon>Oiketicinae</taxon>
        <taxon>Eumeta</taxon>
    </lineage>
</organism>
<evidence type="ECO:0000256" key="1">
    <source>
        <dbReference type="SAM" id="MobiDB-lite"/>
    </source>
</evidence>
<feature type="compositionally biased region" description="Basic and acidic residues" evidence="1">
    <location>
        <begin position="139"/>
        <end position="148"/>
    </location>
</feature>
<protein>
    <submittedName>
        <fullName evidence="2">Uncharacterized protein</fullName>
    </submittedName>
</protein>
<gene>
    <name evidence="2" type="ORF">EVAR_12338_1</name>
</gene>
<dbReference type="AlphaFoldDB" id="A0A4C1X0R2"/>